<feature type="signal peptide" evidence="2">
    <location>
        <begin position="1"/>
        <end position="23"/>
    </location>
</feature>
<evidence type="ECO:0000256" key="1">
    <source>
        <dbReference type="SAM" id="Phobius"/>
    </source>
</evidence>
<organism evidence="3 4">
    <name type="scientific">Patella caerulea</name>
    <name type="common">Rayed Mediterranean limpet</name>
    <dbReference type="NCBI Taxonomy" id="87958"/>
    <lineage>
        <taxon>Eukaryota</taxon>
        <taxon>Metazoa</taxon>
        <taxon>Spiralia</taxon>
        <taxon>Lophotrochozoa</taxon>
        <taxon>Mollusca</taxon>
        <taxon>Gastropoda</taxon>
        <taxon>Patellogastropoda</taxon>
        <taxon>Patelloidea</taxon>
        <taxon>Patellidae</taxon>
        <taxon>Patella</taxon>
    </lineage>
</organism>
<sequence>MVCHIWFDLVLIVMMSEVLNTKASNENQICHFYKYNADCLYKLDGISMVNIKASVNECNDPIDVTFSVVSDTPPVDWTHTFSDASDTQVIAGFDKQTQLEVLLSFDNDQNIQVTAHFMVENQQKVSNFIDEKVHLTALEDCTGINKAGQIAVGCLIALLIIAGILLVILLYYRHRRRVQERQNQVLVENIESPCDPDCSTCQPATVRFNAQSANQSSTNQISSSGHVTLVLSNGHVEGSSNSLSV</sequence>
<evidence type="ECO:0000313" key="3">
    <source>
        <dbReference type="EMBL" id="KAK6195648.1"/>
    </source>
</evidence>
<keyword evidence="1" id="KW-0472">Membrane</keyword>
<keyword evidence="2" id="KW-0732">Signal</keyword>
<keyword evidence="1" id="KW-1133">Transmembrane helix</keyword>
<gene>
    <name evidence="3" type="ORF">SNE40_001032</name>
</gene>
<evidence type="ECO:0000256" key="2">
    <source>
        <dbReference type="SAM" id="SignalP"/>
    </source>
</evidence>
<reference evidence="3 4" key="1">
    <citation type="submission" date="2024-01" db="EMBL/GenBank/DDBJ databases">
        <title>The genome of the rayed Mediterranean limpet Patella caerulea (Linnaeus, 1758).</title>
        <authorList>
            <person name="Anh-Thu Weber A."/>
            <person name="Halstead-Nussloch G."/>
        </authorList>
    </citation>
    <scope>NUCLEOTIDE SEQUENCE [LARGE SCALE GENOMIC DNA]</scope>
    <source>
        <strain evidence="3">AATW-2023a</strain>
        <tissue evidence="3">Whole specimen</tissue>
    </source>
</reference>
<comment type="caution">
    <text evidence="3">The sequence shown here is derived from an EMBL/GenBank/DDBJ whole genome shotgun (WGS) entry which is preliminary data.</text>
</comment>
<protein>
    <submittedName>
        <fullName evidence="3">Uncharacterized protein</fullName>
    </submittedName>
</protein>
<feature type="chain" id="PRO_5042871015" evidence="2">
    <location>
        <begin position="24"/>
        <end position="245"/>
    </location>
</feature>
<evidence type="ECO:0000313" key="4">
    <source>
        <dbReference type="Proteomes" id="UP001347796"/>
    </source>
</evidence>
<keyword evidence="1" id="KW-0812">Transmembrane</keyword>
<proteinExistence type="predicted"/>
<keyword evidence="4" id="KW-1185">Reference proteome</keyword>
<dbReference type="Proteomes" id="UP001347796">
    <property type="component" value="Unassembled WGS sequence"/>
</dbReference>
<feature type="transmembrane region" description="Helical" evidence="1">
    <location>
        <begin position="150"/>
        <end position="172"/>
    </location>
</feature>
<dbReference type="AlphaFoldDB" id="A0AAN8KMR4"/>
<accession>A0AAN8KMR4</accession>
<dbReference type="EMBL" id="JAZGQO010000001">
    <property type="protein sequence ID" value="KAK6195648.1"/>
    <property type="molecule type" value="Genomic_DNA"/>
</dbReference>
<name>A0AAN8KMR4_PATCE</name>